<gene>
    <name evidence="1" type="ORF">FloV-SA2_00083</name>
</gene>
<evidence type="ECO:0000313" key="1">
    <source>
        <dbReference type="EMBL" id="XDO01905.1"/>
    </source>
</evidence>
<reference evidence="1" key="1">
    <citation type="submission" date="2024-03" db="EMBL/GenBank/DDBJ databases">
        <title>Eukaryotic viruses encode the ribosomal protein eL40.</title>
        <authorList>
            <person name="Thomy J."/>
            <person name="Schvarcz C.R."/>
            <person name="McBeain K.A."/>
            <person name="Edwards K.F."/>
            <person name="Steward G.F."/>
        </authorList>
    </citation>
    <scope>NUCLEOTIDE SEQUENCE</scope>
    <source>
        <strain evidence="1">FloV-SA2</strain>
    </source>
</reference>
<accession>A0AB39JB62</accession>
<sequence length="249" mass="29168">MNVTIETCSIPPSLNNNNNTIKLNNNQKRKIKLLKQKIKLRAEYDLMFRKYLHKQCIKYLSSCNINPHNLNQKYDIYTTRFNSVTYNQNQNFKKSSQWTGSLYSTMLSLPDNTPDKLLFVLDMNNTTNKIVGIGFIIKKLAKDQSVNIYNNPSFNHYVYKSKYYIKLIDTASASTSSSAPYLPNIEPEWIKFIETEFEDNLFYGKSNSKRGSSFMRFPKKFFSNKHLLFLISLFSCINPNNFVENIFEK</sequence>
<proteinExistence type="predicted"/>
<dbReference type="EMBL" id="PP542043">
    <property type="protein sequence ID" value="XDO01905.1"/>
    <property type="molecule type" value="Genomic_DNA"/>
</dbReference>
<protein>
    <submittedName>
        <fullName evidence="1">Uncharacterized protein</fullName>
    </submittedName>
</protein>
<name>A0AB39JB62_9VIRU</name>
<organism evidence="1">
    <name type="scientific">Florenciella sp. virus SA2</name>
    <dbReference type="NCBI Taxonomy" id="3240092"/>
    <lineage>
        <taxon>Viruses</taxon>
    </lineage>
</organism>